<dbReference type="RefSeq" id="XP_070646836.1">
    <property type="nucleotide sequence ID" value="XM_070790735.1"/>
</dbReference>
<evidence type="ECO:0000313" key="3">
    <source>
        <dbReference type="RefSeq" id="XP_070646836.1"/>
    </source>
</evidence>
<accession>A0ABM4SGB0</accession>
<organism evidence="2 3">
    <name type="scientific">Bos indicus</name>
    <name type="common">Zebu</name>
    <dbReference type="NCBI Taxonomy" id="9915"/>
    <lineage>
        <taxon>Eukaryota</taxon>
        <taxon>Metazoa</taxon>
        <taxon>Chordata</taxon>
        <taxon>Craniata</taxon>
        <taxon>Vertebrata</taxon>
        <taxon>Euteleostomi</taxon>
        <taxon>Mammalia</taxon>
        <taxon>Eutheria</taxon>
        <taxon>Laurasiatheria</taxon>
        <taxon>Artiodactyla</taxon>
        <taxon>Ruminantia</taxon>
        <taxon>Pecora</taxon>
        <taxon>Bovidae</taxon>
        <taxon>Bovinae</taxon>
        <taxon>Bos</taxon>
    </lineage>
</organism>
<feature type="region of interest" description="Disordered" evidence="1">
    <location>
        <begin position="162"/>
        <end position="194"/>
    </location>
</feature>
<gene>
    <name evidence="3" type="primary">LOC109560143</name>
</gene>
<dbReference type="Proteomes" id="UP001652663">
    <property type="component" value="Chromosome 6"/>
</dbReference>
<feature type="region of interest" description="Disordered" evidence="1">
    <location>
        <begin position="1"/>
        <end position="29"/>
    </location>
</feature>
<reference evidence="3" key="1">
    <citation type="submission" date="2025-08" db="UniProtKB">
        <authorList>
            <consortium name="RefSeq"/>
        </authorList>
    </citation>
    <scope>IDENTIFICATION</scope>
    <source>
        <tissue evidence="3">Blood</tissue>
    </source>
</reference>
<evidence type="ECO:0000256" key="1">
    <source>
        <dbReference type="SAM" id="MobiDB-lite"/>
    </source>
</evidence>
<name>A0ABM4SGB0_BOSIN</name>
<dbReference type="GeneID" id="109560143"/>
<evidence type="ECO:0000313" key="2">
    <source>
        <dbReference type="Proteomes" id="UP001652663"/>
    </source>
</evidence>
<feature type="region of interest" description="Disordered" evidence="1">
    <location>
        <begin position="219"/>
        <end position="241"/>
    </location>
</feature>
<protein>
    <submittedName>
        <fullName evidence="3">Uncharacterized protein</fullName>
    </submittedName>
</protein>
<feature type="compositionally biased region" description="Polar residues" evidence="1">
    <location>
        <begin position="16"/>
        <end position="25"/>
    </location>
</feature>
<feature type="region of interest" description="Disordered" evidence="1">
    <location>
        <begin position="126"/>
        <end position="149"/>
    </location>
</feature>
<sequence>MTEDLSNNRAEGATSPDEQNNSNKKQAGHILDLNGFGGCCSKIGPSRHGYEEHGATLSSQALVLLVAGRRARGWRRSLPGAAAAAAGSWRPWLRRPQAAALGNAGGSVPPGPAALAAAAPAPSLGPRVTWPGRRASLQGPRNPLPALPAPLQRAPRARLLTPHTSAPEPTLASGAHPSRKSRSSASDRRHSGCMPAARSLGETFWCLLYRHAAGRGELPKMRDEHKRRQPSSSQGELYHHSPAMLYLDPDFQIPEL</sequence>
<proteinExistence type="predicted"/>
<keyword evidence="2" id="KW-1185">Reference proteome</keyword>